<dbReference type="AlphaFoldDB" id="A0AAQ3N9I6"/>
<keyword evidence="3" id="KW-1185">Reference proteome</keyword>
<feature type="region of interest" description="Disordered" evidence="1">
    <location>
        <begin position="1"/>
        <end position="40"/>
    </location>
</feature>
<name>A0AAQ3N9I6_VIGMU</name>
<sequence length="111" mass="11822">MKTKSTSISITNRRKKMAQPSSSSLLPSKSDAEGKQKRAVEGDGAFNVGIVAGDVLGQPRRVAVTRFVNKESKRSPPPPPGTSSLSFLLQAIPLMGIKVLLGVTFTFPNVL</sequence>
<proteinExistence type="predicted"/>
<organism evidence="2 3">
    <name type="scientific">Vigna mungo</name>
    <name type="common">Black gram</name>
    <name type="synonym">Phaseolus mungo</name>
    <dbReference type="NCBI Taxonomy" id="3915"/>
    <lineage>
        <taxon>Eukaryota</taxon>
        <taxon>Viridiplantae</taxon>
        <taxon>Streptophyta</taxon>
        <taxon>Embryophyta</taxon>
        <taxon>Tracheophyta</taxon>
        <taxon>Spermatophyta</taxon>
        <taxon>Magnoliopsida</taxon>
        <taxon>eudicotyledons</taxon>
        <taxon>Gunneridae</taxon>
        <taxon>Pentapetalae</taxon>
        <taxon>rosids</taxon>
        <taxon>fabids</taxon>
        <taxon>Fabales</taxon>
        <taxon>Fabaceae</taxon>
        <taxon>Papilionoideae</taxon>
        <taxon>50 kb inversion clade</taxon>
        <taxon>NPAAA clade</taxon>
        <taxon>indigoferoid/millettioid clade</taxon>
        <taxon>Phaseoleae</taxon>
        <taxon>Vigna</taxon>
    </lineage>
</organism>
<feature type="compositionally biased region" description="Low complexity" evidence="1">
    <location>
        <begin position="20"/>
        <end position="29"/>
    </location>
</feature>
<reference evidence="2 3" key="1">
    <citation type="journal article" date="2023" name="Life. Sci Alliance">
        <title>Evolutionary insights into 3D genome organization and epigenetic landscape of Vigna mungo.</title>
        <authorList>
            <person name="Junaid A."/>
            <person name="Singh B."/>
            <person name="Bhatia S."/>
        </authorList>
    </citation>
    <scope>NUCLEOTIDE SEQUENCE [LARGE SCALE GENOMIC DNA]</scope>
    <source>
        <strain evidence="2">Urdbean</strain>
    </source>
</reference>
<feature type="compositionally biased region" description="Polar residues" evidence="1">
    <location>
        <begin position="1"/>
        <end position="11"/>
    </location>
</feature>
<evidence type="ECO:0000313" key="3">
    <source>
        <dbReference type="Proteomes" id="UP001374535"/>
    </source>
</evidence>
<dbReference type="Proteomes" id="UP001374535">
    <property type="component" value="Chromosome 6"/>
</dbReference>
<accession>A0AAQ3N9I6</accession>
<protein>
    <submittedName>
        <fullName evidence="2">Uncharacterized protein</fullName>
    </submittedName>
</protein>
<feature type="compositionally biased region" description="Basic and acidic residues" evidence="1">
    <location>
        <begin position="30"/>
        <end position="40"/>
    </location>
</feature>
<gene>
    <name evidence="2" type="ORF">V8G54_018454</name>
</gene>
<evidence type="ECO:0000256" key="1">
    <source>
        <dbReference type="SAM" id="MobiDB-lite"/>
    </source>
</evidence>
<dbReference type="EMBL" id="CP144695">
    <property type="protein sequence ID" value="WVZ05108.1"/>
    <property type="molecule type" value="Genomic_DNA"/>
</dbReference>
<evidence type="ECO:0000313" key="2">
    <source>
        <dbReference type="EMBL" id="WVZ05108.1"/>
    </source>
</evidence>